<comment type="similarity">
    <text evidence="1">Belongs to the ETF alpha-subunit/FixB family.</text>
</comment>
<dbReference type="Pfam" id="PF00766">
    <property type="entry name" value="ETF_alpha"/>
    <property type="match status" value="1"/>
</dbReference>
<dbReference type="SUPFAM" id="SSF52467">
    <property type="entry name" value="DHS-like NAD/FAD-binding domain"/>
    <property type="match status" value="1"/>
</dbReference>
<dbReference type="PIRSF" id="PIRSF000089">
    <property type="entry name" value="Electra_flavoP_a"/>
    <property type="match status" value="1"/>
</dbReference>
<dbReference type="CDD" id="cd01715">
    <property type="entry name" value="ETF_alpha"/>
    <property type="match status" value="1"/>
</dbReference>
<dbReference type="SUPFAM" id="SSF52402">
    <property type="entry name" value="Adenine nucleotide alpha hydrolases-like"/>
    <property type="match status" value="1"/>
</dbReference>
<dbReference type="InterPro" id="IPR029035">
    <property type="entry name" value="DHS-like_NAD/FAD-binding_dom"/>
</dbReference>
<organism evidence="7">
    <name type="scientific">hydrothermal vent metagenome</name>
    <dbReference type="NCBI Taxonomy" id="652676"/>
    <lineage>
        <taxon>unclassified sequences</taxon>
        <taxon>metagenomes</taxon>
        <taxon>ecological metagenomes</taxon>
    </lineage>
</organism>
<keyword evidence="3" id="KW-0285">Flavoprotein</keyword>
<dbReference type="PANTHER" id="PTHR43153:SF1">
    <property type="entry name" value="ELECTRON TRANSFER FLAVOPROTEIN SUBUNIT ALPHA, MITOCHONDRIAL"/>
    <property type="match status" value="1"/>
</dbReference>
<dbReference type="Gene3D" id="3.40.50.1220">
    <property type="entry name" value="TPP-binding domain"/>
    <property type="match status" value="1"/>
</dbReference>
<dbReference type="GO" id="GO:0009055">
    <property type="term" value="F:electron transfer activity"/>
    <property type="evidence" value="ECO:0007669"/>
    <property type="project" value="InterPro"/>
</dbReference>
<dbReference type="GO" id="GO:0050660">
    <property type="term" value="F:flavin adenine dinucleotide binding"/>
    <property type="evidence" value="ECO:0007669"/>
    <property type="project" value="InterPro"/>
</dbReference>
<keyword evidence="2" id="KW-0813">Transport</keyword>
<dbReference type="PROSITE" id="PS00696">
    <property type="entry name" value="ETF_ALPHA"/>
    <property type="match status" value="1"/>
</dbReference>
<keyword evidence="4" id="KW-0274">FAD</keyword>
<dbReference type="InterPro" id="IPR033947">
    <property type="entry name" value="ETF_alpha_N"/>
</dbReference>
<evidence type="ECO:0000256" key="3">
    <source>
        <dbReference type="ARBA" id="ARBA00022630"/>
    </source>
</evidence>
<evidence type="ECO:0000256" key="4">
    <source>
        <dbReference type="ARBA" id="ARBA00022827"/>
    </source>
</evidence>
<evidence type="ECO:0000256" key="5">
    <source>
        <dbReference type="ARBA" id="ARBA00022982"/>
    </source>
</evidence>
<dbReference type="GO" id="GO:0033539">
    <property type="term" value="P:fatty acid beta-oxidation using acyl-CoA dehydrogenase"/>
    <property type="evidence" value="ECO:0007669"/>
    <property type="project" value="TreeGrafter"/>
</dbReference>
<dbReference type="AlphaFoldDB" id="A0A3B1E936"/>
<dbReference type="InterPro" id="IPR014731">
    <property type="entry name" value="ETF_asu_C"/>
</dbReference>
<keyword evidence="5" id="KW-0249">Electron transport</keyword>
<evidence type="ECO:0000256" key="2">
    <source>
        <dbReference type="ARBA" id="ARBA00022448"/>
    </source>
</evidence>
<evidence type="ECO:0000313" key="7">
    <source>
        <dbReference type="EMBL" id="VAX42567.1"/>
    </source>
</evidence>
<feature type="domain" description="Electron transfer flavoprotein alpha/beta-subunit N-terminal" evidence="6">
    <location>
        <begin position="5"/>
        <end position="190"/>
    </location>
</feature>
<dbReference type="FunFam" id="3.40.50.1220:FF:000001">
    <property type="entry name" value="Electron transfer flavoprotein, alpha subunit"/>
    <property type="match status" value="1"/>
</dbReference>
<dbReference type="InterPro" id="IPR014729">
    <property type="entry name" value="Rossmann-like_a/b/a_fold"/>
</dbReference>
<dbReference type="Pfam" id="PF01012">
    <property type="entry name" value="ETF"/>
    <property type="match status" value="1"/>
</dbReference>
<name>A0A3B1E936_9ZZZZ</name>
<evidence type="ECO:0000256" key="1">
    <source>
        <dbReference type="ARBA" id="ARBA00005817"/>
    </source>
</evidence>
<dbReference type="Gene3D" id="3.40.50.620">
    <property type="entry name" value="HUPs"/>
    <property type="match status" value="1"/>
</dbReference>
<dbReference type="InterPro" id="IPR018206">
    <property type="entry name" value="ETF_asu_C_CS"/>
</dbReference>
<proteinExistence type="inferred from homology"/>
<reference evidence="7" key="1">
    <citation type="submission" date="2018-06" db="EMBL/GenBank/DDBJ databases">
        <authorList>
            <person name="Zhirakovskaya E."/>
        </authorList>
    </citation>
    <scope>NUCLEOTIDE SEQUENCE</scope>
</reference>
<dbReference type="InterPro" id="IPR014730">
    <property type="entry name" value="ETF_a/b_N"/>
</dbReference>
<dbReference type="SMART" id="SM00893">
    <property type="entry name" value="ETF"/>
    <property type="match status" value="1"/>
</dbReference>
<sequence>MSNSILVFLEQREGTILPASLQLFTLAQQLATEQGGQVCALVVGARIGELASACAALGPQRLLVADAPPFRYYSPRAYTQAICDALARVDANTLLLATTALGRDVGPRVAARLGGALATDCTSVSSHDGSLRIQRPSYCGKCIAELELPADGLRVLSVRPNTFAAPEPDAAPAAEIEPLAVDIDAIGSRATTLEVVKSDSTHKDVSEADIIVSGGRSVGSEEDFSILYDLAEVLDGAVGASRAAVDAGQQPRDRQIGLTGKVVSPRLYIACGIDGAIQHLAGMRGSRVIVAINTKADAPIFSAATYGCVVDLFELVPLLTAECKRLLAADR</sequence>
<dbReference type="InterPro" id="IPR001308">
    <property type="entry name" value="ETF_a/FixB"/>
</dbReference>
<dbReference type="PANTHER" id="PTHR43153">
    <property type="entry name" value="ELECTRON TRANSFER FLAVOPROTEIN ALPHA"/>
    <property type="match status" value="1"/>
</dbReference>
<dbReference type="EMBL" id="UOGK01000717">
    <property type="protein sequence ID" value="VAX42567.1"/>
    <property type="molecule type" value="Genomic_DNA"/>
</dbReference>
<gene>
    <name evidence="7" type="ORF">MNBD_PLANCTO03-474</name>
</gene>
<protein>
    <submittedName>
        <fullName evidence="7">Electron transfer flavoprotein, alpha subunit</fullName>
    </submittedName>
</protein>
<evidence type="ECO:0000259" key="6">
    <source>
        <dbReference type="SMART" id="SM00893"/>
    </source>
</evidence>
<accession>A0A3B1E936</accession>